<evidence type="ECO:0000256" key="2">
    <source>
        <dbReference type="ARBA" id="ARBA00022884"/>
    </source>
</evidence>
<dbReference type="GO" id="GO:0006397">
    <property type="term" value="P:mRNA processing"/>
    <property type="evidence" value="ECO:0007669"/>
    <property type="project" value="UniProtKB-KW"/>
</dbReference>
<dbReference type="OrthoDB" id="10266058at2759"/>
<dbReference type="SMART" id="SM00360">
    <property type="entry name" value="RRM"/>
    <property type="match status" value="2"/>
</dbReference>
<dbReference type="PROSITE" id="PS50102">
    <property type="entry name" value="RRM"/>
    <property type="match status" value="2"/>
</dbReference>
<dbReference type="Gene3D" id="3.30.70.330">
    <property type="match status" value="4"/>
</dbReference>
<dbReference type="InterPro" id="IPR000504">
    <property type="entry name" value="RRM_dom"/>
</dbReference>
<gene>
    <name evidence="7" type="ORF">E3N88_32488</name>
</gene>
<evidence type="ECO:0000256" key="1">
    <source>
        <dbReference type="ARBA" id="ARBA00022664"/>
    </source>
</evidence>
<dbReference type="EMBL" id="SZYD01000016">
    <property type="protein sequence ID" value="KAD3336968.1"/>
    <property type="molecule type" value="Genomic_DNA"/>
</dbReference>
<dbReference type="FunFam" id="3.30.70.330:FF:000879">
    <property type="entry name" value="Splicing factor U2af large subunit A"/>
    <property type="match status" value="1"/>
</dbReference>
<keyword evidence="3" id="KW-0508">mRNA splicing</keyword>
<sequence length="966" mass="109275">MEGLQASIREFIQQEFATLLTGRDGERTPKKVTYKEFVACKPSEFKWEVDPLLSQQWIIDMEGTFETSHCDPEDEVIFAGNQLKDWWKLLRKERGSSDKESTYHIALKLKSLPAPATTDTTPFRRRSDVYLRPLYQYWFRSFIYCGFVLSMMRKPTGHKEKYLIKSEISRTYSDEGTAARTRPFSFDEIMLRRRNKKLSEGFEHQGVVYGRVESDRYRHKDIVDDGVYHASKVSSRTKERIGESEYKESCNTYRRSKINDDSVKDSRKEKGAHEKRKNQDRSTDDFEHEHGKRHGKDYAFKDRDRGKFEHASKRTQNVYDDIGKKHESRKWNDPSNLNKDRKSTSESRHEDLKLRSKRSRSRDHEKGKSRRSKSPSPRGQKQRYYDAREHEELPSHSSKDGKKVSNNGSDNKIKRHDTSTSRLGGYSPRKRRSEAAVKTPSINSRSPEKKNVGRDSPLPVKMESSLPSSNNTEPSNRHEVTSVGHPITTSIPKPTFGVLSSIPAMMSVSVDSVQLTQATRPKRRIYVENLPSSASEAAVMQWLSGYLRPFGFNHVQGTSPCISCIVNKEKGQALVEFLTPEDASAALNFNGKSFSGNIVKIRRPKDYVESSTGVSEKPVVGAVPVKNIVEDTPNKMFIGGISKVITSEMLMEIASAFGRLKAYHFEDNAYLHSPCAFVEYADQSVTVKACVGLNGMKLGGQVLTVTQATPDASLMENHGAQPFYGTPVHARPLLEKPTQVLKLNNVLDPHTLPSLSESELEEILEDIRLECARFGMVKSINIIKQNNIPTMSETVEVSKEANSMADEATKKANSVADEVTAPSCSDKPQQHEEPADGNNSQHEPEKVNGSGGMDGNKHVNKTEKDETCDITMTDHVVETQNLENLKRTDDHENKTESLNLETCDTMNNNISSDVINIFEVGCVLVEYKRTEASSMAAHCLHGRVFDGRSTSVEYVAYDVYCKRFRK</sequence>
<organism evidence="7 8">
    <name type="scientific">Mikania micrantha</name>
    <name type="common">bitter vine</name>
    <dbReference type="NCBI Taxonomy" id="192012"/>
    <lineage>
        <taxon>Eukaryota</taxon>
        <taxon>Viridiplantae</taxon>
        <taxon>Streptophyta</taxon>
        <taxon>Embryophyta</taxon>
        <taxon>Tracheophyta</taxon>
        <taxon>Spermatophyta</taxon>
        <taxon>Magnoliopsida</taxon>
        <taxon>eudicotyledons</taxon>
        <taxon>Gunneridae</taxon>
        <taxon>Pentapetalae</taxon>
        <taxon>asterids</taxon>
        <taxon>campanulids</taxon>
        <taxon>Asterales</taxon>
        <taxon>Asteraceae</taxon>
        <taxon>Asteroideae</taxon>
        <taxon>Heliantheae alliance</taxon>
        <taxon>Eupatorieae</taxon>
        <taxon>Mikania</taxon>
    </lineage>
</organism>
<feature type="domain" description="RRM" evidence="6">
    <location>
        <begin position="523"/>
        <end position="606"/>
    </location>
</feature>
<feature type="region of interest" description="Disordered" evidence="5">
    <location>
        <begin position="798"/>
        <end position="863"/>
    </location>
</feature>
<evidence type="ECO:0000256" key="4">
    <source>
        <dbReference type="PROSITE-ProRule" id="PRU00176"/>
    </source>
</evidence>
<feature type="compositionally biased region" description="Basic and acidic residues" evidence="5">
    <location>
        <begin position="257"/>
        <end position="312"/>
    </location>
</feature>
<dbReference type="GO" id="GO:0008380">
    <property type="term" value="P:RNA splicing"/>
    <property type="evidence" value="ECO:0007669"/>
    <property type="project" value="UniProtKB-KW"/>
</dbReference>
<dbReference type="InterPro" id="IPR012677">
    <property type="entry name" value="Nucleotide-bd_a/b_plait_sf"/>
</dbReference>
<feature type="compositionally biased region" description="Polar residues" evidence="5">
    <location>
        <begin position="465"/>
        <end position="474"/>
    </location>
</feature>
<accession>A0A5N6MB82</accession>
<evidence type="ECO:0000256" key="3">
    <source>
        <dbReference type="ARBA" id="ARBA00023187"/>
    </source>
</evidence>
<feature type="compositionally biased region" description="Basic and acidic residues" evidence="5">
    <location>
        <begin position="383"/>
        <end position="403"/>
    </location>
</feature>
<dbReference type="Proteomes" id="UP000326396">
    <property type="component" value="Linkage Group LG6"/>
</dbReference>
<protein>
    <recommendedName>
        <fullName evidence="6">RRM domain-containing protein</fullName>
    </recommendedName>
</protein>
<feature type="compositionally biased region" description="Basic and acidic residues" evidence="5">
    <location>
        <begin position="321"/>
        <end position="354"/>
    </location>
</feature>
<comment type="caution">
    <text evidence="7">The sequence shown here is derived from an EMBL/GenBank/DDBJ whole genome shotgun (WGS) entry which is preliminary data.</text>
</comment>
<feature type="domain" description="RRM" evidence="6">
    <location>
        <begin position="634"/>
        <end position="710"/>
    </location>
</feature>
<dbReference type="GO" id="GO:0003723">
    <property type="term" value="F:RNA binding"/>
    <property type="evidence" value="ECO:0007669"/>
    <property type="project" value="UniProtKB-UniRule"/>
</dbReference>
<feature type="region of interest" description="Disordered" evidence="5">
    <location>
        <begin position="257"/>
        <end position="488"/>
    </location>
</feature>
<evidence type="ECO:0000259" key="6">
    <source>
        <dbReference type="PROSITE" id="PS50102"/>
    </source>
</evidence>
<dbReference type="PANTHER" id="PTHR23139">
    <property type="entry name" value="RNA-BINDING PROTEIN"/>
    <property type="match status" value="1"/>
</dbReference>
<evidence type="ECO:0000256" key="5">
    <source>
        <dbReference type="SAM" id="MobiDB-lite"/>
    </source>
</evidence>
<reference evidence="7 8" key="1">
    <citation type="submission" date="2019-05" db="EMBL/GenBank/DDBJ databases">
        <title>Mikania micrantha, genome provides insights into the molecular mechanism of rapid growth.</title>
        <authorList>
            <person name="Liu B."/>
        </authorList>
    </citation>
    <scope>NUCLEOTIDE SEQUENCE [LARGE SCALE GENOMIC DNA]</scope>
    <source>
        <strain evidence="7">NLD-2019</strain>
        <tissue evidence="7">Leaf</tissue>
    </source>
</reference>
<proteinExistence type="predicted"/>
<dbReference type="Pfam" id="PF00076">
    <property type="entry name" value="RRM_1"/>
    <property type="match status" value="2"/>
</dbReference>
<keyword evidence="8" id="KW-1185">Reference proteome</keyword>
<keyword evidence="1" id="KW-0507">mRNA processing</keyword>
<dbReference type="InterPro" id="IPR035979">
    <property type="entry name" value="RBD_domain_sf"/>
</dbReference>
<keyword evidence="2 4" id="KW-0694">RNA-binding</keyword>
<evidence type="ECO:0000313" key="7">
    <source>
        <dbReference type="EMBL" id="KAD3336968.1"/>
    </source>
</evidence>
<feature type="compositionally biased region" description="Basic residues" evidence="5">
    <location>
        <begin position="355"/>
        <end position="373"/>
    </location>
</feature>
<evidence type="ECO:0000313" key="8">
    <source>
        <dbReference type="Proteomes" id="UP000326396"/>
    </source>
</evidence>
<dbReference type="SUPFAM" id="SSF54928">
    <property type="entry name" value="RNA-binding domain, RBD"/>
    <property type="match status" value="3"/>
</dbReference>
<name>A0A5N6MB82_9ASTR</name>
<dbReference type="AlphaFoldDB" id="A0A5N6MB82"/>